<protein>
    <recommendedName>
        <fullName evidence="5 13">Methionine adenosyltransferase</fullName>
        <ecNumber evidence="5 13">2.5.1.6</ecNumber>
    </recommendedName>
</protein>
<dbReference type="GO" id="GO:0004478">
    <property type="term" value="F:methionine adenosyltransferase activity"/>
    <property type="evidence" value="ECO:0007669"/>
    <property type="project" value="UniProtKB-UniRule"/>
</dbReference>
<dbReference type="Gene3D" id="3.30.300.10">
    <property type="match status" value="3"/>
</dbReference>
<dbReference type="SUPFAM" id="SSF55973">
    <property type="entry name" value="S-adenosylmethionine synthetase"/>
    <property type="match status" value="3"/>
</dbReference>
<evidence type="ECO:0000256" key="14">
    <source>
        <dbReference type="RuleBase" id="RU000542"/>
    </source>
</evidence>
<evidence type="ECO:0000256" key="12">
    <source>
        <dbReference type="ARBA" id="ARBA00022958"/>
    </source>
</evidence>
<comment type="pathway">
    <text evidence="3">Amino-acid biosynthesis; S-adenosyl-L-methionine biosynthesis; S-adenosyl-L-methionine from L-methionine: step 1/1.</text>
</comment>
<evidence type="ECO:0000259" key="16">
    <source>
        <dbReference type="Pfam" id="PF00438"/>
    </source>
</evidence>
<feature type="domain" description="S-adenosylmethionine synthetase C-terminal" evidence="18">
    <location>
        <begin position="209"/>
        <end position="343"/>
    </location>
</feature>
<reference evidence="20" key="1">
    <citation type="submission" date="2015-11" db="EMBL/GenBank/DDBJ databases">
        <authorList>
            <person name="Holder M.E."/>
            <person name="Ajami N.J."/>
            <person name="Petrosino J.F."/>
        </authorList>
    </citation>
    <scope>NUCLEOTIDE SEQUENCE [LARGE SCALE GENOMIC DNA]</scope>
    <source>
        <strain evidence="20">F0113</strain>
    </source>
</reference>
<proteinExistence type="inferred from homology"/>
<keyword evidence="9" id="KW-0547">Nucleotide-binding</keyword>
<evidence type="ECO:0000256" key="11">
    <source>
        <dbReference type="ARBA" id="ARBA00022842"/>
    </source>
</evidence>
<dbReference type="RefSeq" id="WP_004380961.1">
    <property type="nucleotide sequence ID" value="NZ_CP013195.1"/>
</dbReference>
<name>A0A0S2KKI7_9BACT</name>
<dbReference type="GO" id="GO:0005524">
    <property type="term" value="F:ATP binding"/>
    <property type="evidence" value="ECO:0007669"/>
    <property type="project" value="UniProtKB-KW"/>
</dbReference>
<keyword evidence="6" id="KW-0554">One-carbon metabolism</keyword>
<dbReference type="PROSITE" id="PS00377">
    <property type="entry name" value="ADOMET_SYNTHASE_2"/>
    <property type="match status" value="1"/>
</dbReference>
<evidence type="ECO:0000256" key="8">
    <source>
        <dbReference type="ARBA" id="ARBA00022723"/>
    </source>
</evidence>
<evidence type="ECO:0000313" key="20">
    <source>
        <dbReference type="Proteomes" id="UP000056252"/>
    </source>
</evidence>
<evidence type="ECO:0000313" key="19">
    <source>
        <dbReference type="EMBL" id="ALO48611.1"/>
    </source>
</evidence>
<feature type="domain" description="S-adenosylmethionine synthetase central" evidence="17">
    <location>
        <begin position="101"/>
        <end position="206"/>
    </location>
</feature>
<evidence type="ECO:0000256" key="7">
    <source>
        <dbReference type="ARBA" id="ARBA00022679"/>
    </source>
</evidence>
<evidence type="ECO:0000256" key="9">
    <source>
        <dbReference type="ARBA" id="ARBA00022741"/>
    </source>
</evidence>
<dbReference type="InterPro" id="IPR022631">
    <property type="entry name" value="ADOMET_SYNTHASE_CS"/>
</dbReference>
<dbReference type="InterPro" id="IPR002133">
    <property type="entry name" value="S-AdoMet_synthetase"/>
</dbReference>
<evidence type="ECO:0000256" key="4">
    <source>
        <dbReference type="ARBA" id="ARBA00009685"/>
    </source>
</evidence>
<dbReference type="GeneID" id="95426476"/>
<dbReference type="PANTHER" id="PTHR11964">
    <property type="entry name" value="S-ADENOSYLMETHIONINE SYNTHETASE"/>
    <property type="match status" value="1"/>
</dbReference>
<evidence type="ECO:0000259" key="18">
    <source>
        <dbReference type="Pfam" id="PF02773"/>
    </source>
</evidence>
<dbReference type="EMBL" id="CP013195">
    <property type="protein sequence ID" value="ALO48611.1"/>
    <property type="molecule type" value="Genomic_DNA"/>
</dbReference>
<dbReference type="UniPathway" id="UPA00315">
    <property type="reaction ID" value="UER00080"/>
</dbReference>
<evidence type="ECO:0000256" key="5">
    <source>
        <dbReference type="ARBA" id="ARBA00012828"/>
    </source>
</evidence>
<organism evidence="19 20">
    <name type="scientific">Hoylesella enoeca</name>
    <dbReference type="NCBI Taxonomy" id="76123"/>
    <lineage>
        <taxon>Bacteria</taxon>
        <taxon>Pseudomonadati</taxon>
        <taxon>Bacteroidota</taxon>
        <taxon>Bacteroidia</taxon>
        <taxon>Bacteroidales</taxon>
        <taxon>Prevotellaceae</taxon>
        <taxon>Hoylesella</taxon>
    </lineage>
</organism>
<dbReference type="InterPro" id="IPR022628">
    <property type="entry name" value="S-AdoMet_synt_N"/>
</dbReference>
<evidence type="ECO:0000256" key="1">
    <source>
        <dbReference type="ARBA" id="ARBA00001946"/>
    </source>
</evidence>
<dbReference type="Pfam" id="PF02773">
    <property type="entry name" value="S-AdoMet_synt_C"/>
    <property type="match status" value="1"/>
</dbReference>
<dbReference type="STRING" id="76123.AS203_05555"/>
<dbReference type="InterPro" id="IPR022636">
    <property type="entry name" value="S-AdoMet_synthetase_sfam"/>
</dbReference>
<keyword evidence="8 14" id="KW-0479">Metal-binding</keyword>
<dbReference type="PROSITE" id="PS00376">
    <property type="entry name" value="ADOMET_SYNTHASE_1"/>
    <property type="match status" value="1"/>
</dbReference>
<comment type="subunit">
    <text evidence="14">Homotetramer.</text>
</comment>
<dbReference type="GO" id="GO:0006556">
    <property type="term" value="P:S-adenosylmethionine biosynthetic process"/>
    <property type="evidence" value="ECO:0007669"/>
    <property type="project" value="UniProtKB-UniRule"/>
</dbReference>
<dbReference type="GO" id="GO:0005737">
    <property type="term" value="C:cytoplasm"/>
    <property type="evidence" value="ECO:0007669"/>
    <property type="project" value="UniProtKB-SubCell"/>
</dbReference>
<accession>A0A0S2KKI7</accession>
<dbReference type="NCBIfam" id="TIGR01034">
    <property type="entry name" value="metK"/>
    <property type="match status" value="1"/>
</dbReference>
<dbReference type="InterPro" id="IPR022630">
    <property type="entry name" value="S-AdoMet_synt_C"/>
</dbReference>
<evidence type="ECO:0000256" key="2">
    <source>
        <dbReference type="ARBA" id="ARBA00001958"/>
    </source>
</evidence>
<comment type="cofactor">
    <cofactor evidence="2">
        <name>K(+)</name>
        <dbReference type="ChEBI" id="CHEBI:29103"/>
    </cofactor>
</comment>
<comment type="cofactor">
    <cofactor evidence="1">
        <name>Mg(2+)</name>
        <dbReference type="ChEBI" id="CHEBI:18420"/>
    </cofactor>
</comment>
<dbReference type="PIRSF" id="PIRSF000497">
    <property type="entry name" value="MAT"/>
    <property type="match status" value="1"/>
</dbReference>
<keyword evidence="20" id="KW-1185">Reference proteome</keyword>
<evidence type="ECO:0000256" key="6">
    <source>
        <dbReference type="ARBA" id="ARBA00022563"/>
    </source>
</evidence>
<evidence type="ECO:0000256" key="13">
    <source>
        <dbReference type="NCBIfam" id="TIGR01034"/>
    </source>
</evidence>
<dbReference type="KEGG" id="peo:AS203_05555"/>
<gene>
    <name evidence="19" type="ORF">AS203_05555</name>
</gene>
<keyword evidence="7 19" id="KW-0808">Transferase</keyword>
<dbReference type="GO" id="GO:0006730">
    <property type="term" value="P:one-carbon metabolic process"/>
    <property type="evidence" value="ECO:0007669"/>
    <property type="project" value="UniProtKB-KW"/>
</dbReference>
<dbReference type="AlphaFoldDB" id="A0A0S2KKI7"/>
<dbReference type="GO" id="GO:0046872">
    <property type="term" value="F:metal ion binding"/>
    <property type="evidence" value="ECO:0007669"/>
    <property type="project" value="UniProtKB-KW"/>
</dbReference>
<dbReference type="EC" id="2.5.1.6" evidence="5 13"/>
<sequence length="347" mass="39086">MKYTVENVLQGHPDKICDQISDALLDECLKLNKYAHTAIECLGTGHNVVVGGEIDGIEDLELDVVKIVNDLYHSIGYEEFLSVQNLLRCQSSQLKMGLIKDGAGDQGIMYGYAVNNKYNYLPYGVYLSSLIAKEIDKYRLNSDYLLPDGKIQIIVNDNRLEKLSVNIQHKGKVDKCFMENDIVDNVLSKFIDPSETEFNINQNSNFLQGGFLNDTGLTGRKIIVDTYGGIAPHGGGAFSGKDPTKMDRTAAYMARFVAKNIVANGFANECTISVAYAFGEERPIMLQVVTEKRDNHKMLTQLINERFDFRPEAIIERLGLRQFSFLPTSRYGHFSNSDYPWEQVYTL</sequence>
<evidence type="ECO:0000259" key="17">
    <source>
        <dbReference type="Pfam" id="PF02772"/>
    </source>
</evidence>
<comment type="similarity">
    <text evidence="4 15">Belongs to the AdoMet synthase family.</text>
</comment>
<evidence type="ECO:0000256" key="3">
    <source>
        <dbReference type="ARBA" id="ARBA00005224"/>
    </source>
</evidence>
<keyword evidence="12 14" id="KW-0630">Potassium</keyword>
<comment type="subcellular location">
    <subcellularLocation>
        <location evidence="14">Cytoplasm</location>
    </subcellularLocation>
</comment>
<dbReference type="Pfam" id="PF00438">
    <property type="entry name" value="S-AdoMet_synt_N"/>
    <property type="match status" value="1"/>
</dbReference>
<keyword evidence="11 14" id="KW-0460">Magnesium</keyword>
<evidence type="ECO:0000256" key="15">
    <source>
        <dbReference type="RuleBase" id="RU004462"/>
    </source>
</evidence>
<feature type="domain" description="S-adenosylmethionine synthetase N-terminal" evidence="16">
    <location>
        <begin position="3"/>
        <end position="79"/>
    </location>
</feature>
<dbReference type="InterPro" id="IPR022629">
    <property type="entry name" value="S-AdoMet_synt_central"/>
</dbReference>
<evidence type="ECO:0000256" key="10">
    <source>
        <dbReference type="ARBA" id="ARBA00022840"/>
    </source>
</evidence>
<dbReference type="Pfam" id="PF02772">
    <property type="entry name" value="S-AdoMet_synt_M"/>
    <property type="match status" value="1"/>
</dbReference>
<dbReference type="Proteomes" id="UP000056252">
    <property type="component" value="Chromosome"/>
</dbReference>
<keyword evidence="10" id="KW-0067">ATP-binding</keyword>
<dbReference type="OrthoDB" id="9801686at2"/>